<dbReference type="Pfam" id="PF03167">
    <property type="entry name" value="UDG"/>
    <property type="match status" value="1"/>
</dbReference>
<keyword evidence="5" id="KW-0004">4Fe-4S</keyword>
<evidence type="ECO:0000256" key="12">
    <source>
        <dbReference type="SAM" id="MobiDB-lite"/>
    </source>
</evidence>
<dbReference type="CDD" id="cd10030">
    <property type="entry name" value="UDG-F4_TTUDGA_SPO1dp_like"/>
    <property type="match status" value="1"/>
</dbReference>
<sequence length="270" mass="29060">MTEGEYTDKASLYEALATIGDCLKGGLRLGTTPAALYEPAPGREPASPAPPSQEELDMALSGSRTPARAPFGLSEVSESDRAAALARFEAEVKACTRCVLSSGRHKAVFGQGVLDPVVLVIGEGPGAEEDKRGLPFVGASGQLLDKMLASIGLYREKNCYIANIVKCRPPNNREPSPDERAACMPYLKQQIALLKPRFILCAGRTAAQAMLGTTEGINKLRSTVRDFEGIPLVPTYHPSALLRDQSLKRPAWEDLKRLRSLIESDEGSHG</sequence>
<dbReference type="InterPro" id="IPR005122">
    <property type="entry name" value="Uracil-DNA_glycosylase-like"/>
</dbReference>
<dbReference type="AlphaFoldDB" id="A0A644UI85"/>
<evidence type="ECO:0000256" key="4">
    <source>
        <dbReference type="ARBA" id="ARBA00019403"/>
    </source>
</evidence>
<evidence type="ECO:0000256" key="3">
    <source>
        <dbReference type="ARBA" id="ARBA00012030"/>
    </source>
</evidence>
<dbReference type="NCBIfam" id="TIGR00758">
    <property type="entry name" value="UDG_fam4"/>
    <property type="match status" value="1"/>
</dbReference>
<dbReference type="SMART" id="SM00986">
    <property type="entry name" value="UDG"/>
    <property type="match status" value="1"/>
</dbReference>
<evidence type="ECO:0000259" key="13">
    <source>
        <dbReference type="SMART" id="SM00986"/>
    </source>
</evidence>
<keyword evidence="7" id="KW-0227">DNA damage</keyword>
<dbReference type="GO" id="GO:0046872">
    <property type="term" value="F:metal ion binding"/>
    <property type="evidence" value="ECO:0007669"/>
    <property type="project" value="UniProtKB-KW"/>
</dbReference>
<dbReference type="SMART" id="SM00987">
    <property type="entry name" value="UreE_C"/>
    <property type="match status" value="1"/>
</dbReference>
<evidence type="ECO:0000256" key="11">
    <source>
        <dbReference type="ARBA" id="ARBA00023204"/>
    </source>
</evidence>
<dbReference type="EC" id="3.2.2.27" evidence="3"/>
<evidence type="ECO:0000313" key="14">
    <source>
        <dbReference type="EMBL" id="MPL78644.1"/>
    </source>
</evidence>
<evidence type="ECO:0000256" key="5">
    <source>
        <dbReference type="ARBA" id="ARBA00022485"/>
    </source>
</evidence>
<dbReference type="InterPro" id="IPR005273">
    <property type="entry name" value="Ura-DNA_glyco_family4"/>
</dbReference>
<dbReference type="EMBL" id="VSSQ01000118">
    <property type="protein sequence ID" value="MPL78644.1"/>
    <property type="molecule type" value="Genomic_DNA"/>
</dbReference>
<accession>A0A644UI85</accession>
<evidence type="ECO:0000256" key="1">
    <source>
        <dbReference type="ARBA" id="ARBA00001400"/>
    </source>
</evidence>
<feature type="region of interest" description="Disordered" evidence="12">
    <location>
        <begin position="35"/>
        <end position="64"/>
    </location>
</feature>
<dbReference type="Gene3D" id="3.40.470.10">
    <property type="entry name" value="Uracil-DNA glycosylase-like domain"/>
    <property type="match status" value="1"/>
</dbReference>
<keyword evidence="8" id="KW-0378">Hydrolase</keyword>
<evidence type="ECO:0000256" key="6">
    <source>
        <dbReference type="ARBA" id="ARBA00022723"/>
    </source>
</evidence>
<evidence type="ECO:0000256" key="10">
    <source>
        <dbReference type="ARBA" id="ARBA00023014"/>
    </source>
</evidence>
<evidence type="ECO:0000256" key="9">
    <source>
        <dbReference type="ARBA" id="ARBA00023004"/>
    </source>
</evidence>
<keyword evidence="9" id="KW-0408">Iron</keyword>
<dbReference type="PANTHER" id="PTHR33693">
    <property type="entry name" value="TYPE-5 URACIL-DNA GLYCOSYLASE"/>
    <property type="match status" value="1"/>
</dbReference>
<proteinExistence type="inferred from homology"/>
<dbReference type="SUPFAM" id="SSF52141">
    <property type="entry name" value="Uracil-DNA glycosylase-like"/>
    <property type="match status" value="1"/>
</dbReference>
<evidence type="ECO:0000256" key="2">
    <source>
        <dbReference type="ARBA" id="ARBA00006521"/>
    </source>
</evidence>
<name>A0A644UI85_9ZZZZ</name>
<dbReference type="GO" id="GO:0004844">
    <property type="term" value="F:uracil DNA N-glycosylase activity"/>
    <property type="evidence" value="ECO:0007669"/>
    <property type="project" value="UniProtKB-EC"/>
</dbReference>
<reference evidence="14" key="1">
    <citation type="submission" date="2019-08" db="EMBL/GenBank/DDBJ databases">
        <authorList>
            <person name="Kucharzyk K."/>
            <person name="Murdoch R.W."/>
            <person name="Higgins S."/>
            <person name="Loffler F."/>
        </authorList>
    </citation>
    <scope>NUCLEOTIDE SEQUENCE</scope>
</reference>
<protein>
    <recommendedName>
        <fullName evidence="4">Type-4 uracil-DNA glycosylase</fullName>
        <ecNumber evidence="3">3.2.2.27</ecNumber>
    </recommendedName>
</protein>
<evidence type="ECO:0000256" key="8">
    <source>
        <dbReference type="ARBA" id="ARBA00022801"/>
    </source>
</evidence>
<feature type="domain" description="Uracil-DNA glycosylase-like" evidence="13">
    <location>
        <begin position="109"/>
        <end position="256"/>
    </location>
</feature>
<keyword evidence="6" id="KW-0479">Metal-binding</keyword>
<organism evidence="14">
    <name type="scientific">bioreactor metagenome</name>
    <dbReference type="NCBI Taxonomy" id="1076179"/>
    <lineage>
        <taxon>unclassified sequences</taxon>
        <taxon>metagenomes</taxon>
        <taxon>ecological metagenomes</taxon>
    </lineage>
</organism>
<dbReference type="InterPro" id="IPR036895">
    <property type="entry name" value="Uracil-DNA_glycosylase-like_sf"/>
</dbReference>
<comment type="catalytic activity">
    <reaction evidence="1">
        <text>Hydrolyzes single-stranded DNA or mismatched double-stranded DNA and polynucleotides, releasing free uracil.</text>
        <dbReference type="EC" id="3.2.2.27"/>
    </reaction>
</comment>
<dbReference type="PANTHER" id="PTHR33693:SF1">
    <property type="entry name" value="TYPE-4 URACIL-DNA GLYCOSYLASE"/>
    <property type="match status" value="1"/>
</dbReference>
<dbReference type="InterPro" id="IPR051536">
    <property type="entry name" value="UDG_Type-4/5"/>
</dbReference>
<dbReference type="GO" id="GO:0051539">
    <property type="term" value="F:4 iron, 4 sulfur cluster binding"/>
    <property type="evidence" value="ECO:0007669"/>
    <property type="project" value="UniProtKB-KW"/>
</dbReference>
<comment type="caution">
    <text evidence="14">The sequence shown here is derived from an EMBL/GenBank/DDBJ whole genome shotgun (WGS) entry which is preliminary data.</text>
</comment>
<keyword evidence="10" id="KW-0411">Iron-sulfur</keyword>
<evidence type="ECO:0000256" key="7">
    <source>
        <dbReference type="ARBA" id="ARBA00022763"/>
    </source>
</evidence>
<keyword evidence="11" id="KW-0234">DNA repair</keyword>
<dbReference type="GO" id="GO:0006281">
    <property type="term" value="P:DNA repair"/>
    <property type="evidence" value="ECO:0007669"/>
    <property type="project" value="UniProtKB-KW"/>
</dbReference>
<gene>
    <name evidence="14" type="ORF">SDC9_24514</name>
</gene>
<comment type="similarity">
    <text evidence="2">Belongs to the uracil-DNA glycosylase (UDG) superfamily. Type 4 (UDGa) family.</text>
</comment>